<evidence type="ECO:0000313" key="7">
    <source>
        <dbReference type="EMBL" id="ABV41553.1"/>
    </source>
</evidence>
<sequence length="321" mass="33985">MNPHLLIIIELAPEYWQRFELAGFCVHITTSIAVWTAQRPDDIVKVKAVLTNGSTGLHADEIAILPGLEIICAQGAGYENVDIVAAQARGIIVTHGPGTNDASVADHAIALLMAIARGIPQADTAVRRGEWQQARQVRPMVSGKKLGILGLGNIGMQIARRGEMGFGMSVAYHNRMPRADTPYLYIPTAAALAEWADFMVIATPGGIATRHIVDAEVLTTLGPNGFLINIARGSVVDTLALIDALEHHLIAGAALDVVEGEPAVPPELIQLANVILTPHIAGRSPEAIAATVQLVLDNLNAHFSGESVLTPVVPPGLLTKQ</sequence>
<reference evidence="7" key="1">
    <citation type="submission" date="2007-09" db="EMBL/GenBank/DDBJ databases">
        <title>Complete sequence of chromosome of Serratia proteamaculans 568.</title>
        <authorList>
            <consortium name="US DOE Joint Genome Institute"/>
            <person name="Copeland A."/>
            <person name="Lucas S."/>
            <person name="Lapidus A."/>
            <person name="Barry K."/>
            <person name="Glavina del Rio T."/>
            <person name="Dalin E."/>
            <person name="Tice H."/>
            <person name="Pitluck S."/>
            <person name="Chain P."/>
            <person name="Malfatti S."/>
            <person name="Shin M."/>
            <person name="Vergez L."/>
            <person name="Schmutz J."/>
            <person name="Larimer F."/>
            <person name="Land M."/>
            <person name="Hauser L."/>
            <person name="Kyrpides N."/>
            <person name="Kim E."/>
            <person name="Taghavi S."/>
            <person name="Newman L."/>
            <person name="Vangronsveld J."/>
            <person name="van der Lelie D."/>
            <person name="Richardson P."/>
        </authorList>
    </citation>
    <scope>NUCLEOTIDE SEQUENCE [LARGE SCALE GENOMIC DNA]</scope>
    <source>
        <strain evidence="7">568</strain>
    </source>
</reference>
<feature type="domain" description="D-isomer specific 2-hydroxyacid dehydrogenase NAD-binding" evidence="6">
    <location>
        <begin position="109"/>
        <end position="281"/>
    </location>
</feature>
<dbReference type="FunFam" id="3.40.50.720:FF:000213">
    <property type="entry name" value="Putative 2-hydroxyacid dehydrogenase"/>
    <property type="match status" value="1"/>
</dbReference>
<organism evidence="7">
    <name type="scientific">Serratia proteamaculans (strain 568)</name>
    <dbReference type="NCBI Taxonomy" id="399741"/>
    <lineage>
        <taxon>Bacteria</taxon>
        <taxon>Pseudomonadati</taxon>
        <taxon>Pseudomonadota</taxon>
        <taxon>Gammaproteobacteria</taxon>
        <taxon>Enterobacterales</taxon>
        <taxon>Yersiniaceae</taxon>
        <taxon>Serratia</taxon>
    </lineage>
</organism>
<dbReference type="InterPro" id="IPR036291">
    <property type="entry name" value="NAD(P)-bd_dom_sf"/>
</dbReference>
<accession>A8GEL3</accession>
<dbReference type="SUPFAM" id="SSF51735">
    <property type="entry name" value="NAD(P)-binding Rossmann-fold domains"/>
    <property type="match status" value="1"/>
</dbReference>
<dbReference type="PANTHER" id="PTHR10996">
    <property type="entry name" value="2-HYDROXYACID DEHYDROGENASE-RELATED"/>
    <property type="match status" value="1"/>
</dbReference>
<dbReference type="AlphaFoldDB" id="A8GEL3"/>
<keyword evidence="3" id="KW-0520">NAD</keyword>
<evidence type="ECO:0000259" key="6">
    <source>
        <dbReference type="Pfam" id="PF02826"/>
    </source>
</evidence>
<dbReference type="eggNOG" id="COG1052">
    <property type="taxonomic scope" value="Bacteria"/>
</dbReference>
<feature type="domain" description="D-isomer specific 2-hydroxyacid dehydrogenase catalytic" evidence="5">
    <location>
        <begin position="32"/>
        <end position="312"/>
    </location>
</feature>
<evidence type="ECO:0000259" key="5">
    <source>
        <dbReference type="Pfam" id="PF00389"/>
    </source>
</evidence>
<dbReference type="Pfam" id="PF02826">
    <property type="entry name" value="2-Hacid_dh_C"/>
    <property type="match status" value="1"/>
</dbReference>
<dbReference type="GO" id="GO:0005829">
    <property type="term" value="C:cytosol"/>
    <property type="evidence" value="ECO:0007669"/>
    <property type="project" value="TreeGrafter"/>
</dbReference>
<dbReference type="SUPFAM" id="SSF52283">
    <property type="entry name" value="Formate/glycerate dehydrogenase catalytic domain-like"/>
    <property type="match status" value="1"/>
</dbReference>
<dbReference type="GO" id="GO:0016618">
    <property type="term" value="F:hydroxypyruvate reductase [NAD(P)H] activity"/>
    <property type="evidence" value="ECO:0007669"/>
    <property type="project" value="TreeGrafter"/>
</dbReference>
<evidence type="ECO:0000256" key="1">
    <source>
        <dbReference type="ARBA" id="ARBA00022857"/>
    </source>
</evidence>
<dbReference type="OrthoDB" id="9805416at2"/>
<dbReference type="EMBL" id="CP000826">
    <property type="protein sequence ID" value="ABV41553.1"/>
    <property type="molecule type" value="Genomic_DNA"/>
</dbReference>
<comment type="similarity">
    <text evidence="4">Belongs to the D-isomer specific 2-hydroxyacid dehydrogenase family.</text>
</comment>
<dbReference type="GO" id="GO:0051287">
    <property type="term" value="F:NAD binding"/>
    <property type="evidence" value="ECO:0007669"/>
    <property type="project" value="InterPro"/>
</dbReference>
<keyword evidence="1" id="KW-0521">NADP</keyword>
<dbReference type="Gene3D" id="3.40.50.720">
    <property type="entry name" value="NAD(P)-binding Rossmann-like Domain"/>
    <property type="match status" value="2"/>
</dbReference>
<gene>
    <name evidence="7" type="ordered locus">Spro_2452</name>
</gene>
<dbReference type="CDD" id="cd12156">
    <property type="entry name" value="HPPR"/>
    <property type="match status" value="1"/>
</dbReference>
<evidence type="ECO:0000256" key="4">
    <source>
        <dbReference type="RuleBase" id="RU003719"/>
    </source>
</evidence>
<dbReference type="Pfam" id="PF00389">
    <property type="entry name" value="2-Hacid_dh"/>
    <property type="match status" value="1"/>
</dbReference>
<evidence type="ECO:0000256" key="3">
    <source>
        <dbReference type="ARBA" id="ARBA00023027"/>
    </source>
</evidence>
<evidence type="ECO:0000256" key="2">
    <source>
        <dbReference type="ARBA" id="ARBA00023002"/>
    </source>
</evidence>
<dbReference type="InterPro" id="IPR006140">
    <property type="entry name" value="D-isomer_DH_NAD-bd"/>
</dbReference>
<keyword evidence="2 4" id="KW-0560">Oxidoreductase</keyword>
<protein>
    <submittedName>
        <fullName evidence="7">D-isomer specific 2-hydroxyacid dehydrogenase NAD-binding</fullName>
    </submittedName>
</protein>
<dbReference type="GO" id="GO:0030267">
    <property type="term" value="F:glyoxylate reductase (NADPH) activity"/>
    <property type="evidence" value="ECO:0007669"/>
    <property type="project" value="TreeGrafter"/>
</dbReference>
<dbReference type="PANTHER" id="PTHR10996:SF178">
    <property type="entry name" value="2-HYDROXYACID DEHYDROGENASE YGL185C-RELATED"/>
    <property type="match status" value="1"/>
</dbReference>
<dbReference type="KEGG" id="spe:Spro_2452"/>
<dbReference type="STRING" id="399741.Spro_2452"/>
<name>A8GEL3_SERP5</name>
<proteinExistence type="inferred from homology"/>
<dbReference type="InterPro" id="IPR006139">
    <property type="entry name" value="D-isomer_2_OHA_DH_cat_dom"/>
</dbReference>
<dbReference type="HOGENOM" id="CLU_019796_1_2_6"/>
<dbReference type="InterPro" id="IPR050223">
    <property type="entry name" value="D-isomer_2-hydroxyacid_DH"/>
</dbReference>